<name>A0ACB9SCX7_9MYRT</name>
<reference evidence="2" key="1">
    <citation type="journal article" date="2023" name="Front. Plant Sci.">
        <title>Chromosomal-level genome assembly of Melastoma candidum provides insights into trichome evolution.</title>
        <authorList>
            <person name="Zhong Y."/>
            <person name="Wu W."/>
            <person name="Sun C."/>
            <person name="Zou P."/>
            <person name="Liu Y."/>
            <person name="Dai S."/>
            <person name="Zhou R."/>
        </authorList>
    </citation>
    <scope>NUCLEOTIDE SEQUENCE [LARGE SCALE GENOMIC DNA]</scope>
</reference>
<evidence type="ECO:0000313" key="2">
    <source>
        <dbReference type="Proteomes" id="UP001057402"/>
    </source>
</evidence>
<proteinExistence type="predicted"/>
<protein>
    <submittedName>
        <fullName evidence="1">Uncharacterized protein</fullName>
    </submittedName>
</protein>
<accession>A0ACB9SCX7</accession>
<comment type="caution">
    <text evidence="1">The sequence shown here is derived from an EMBL/GenBank/DDBJ whole genome shotgun (WGS) entry which is preliminary data.</text>
</comment>
<gene>
    <name evidence="1" type="ORF">MLD38_001346</name>
</gene>
<keyword evidence="2" id="KW-1185">Reference proteome</keyword>
<sequence length="80" mass="8832">MWVPRAGTNAGGFGGTVVTVGYERMVVLLNHSPAAFPLPLSLSLYSVRSLEEMGCCVCPLETPARLLWTTSFFRHKLMIF</sequence>
<dbReference type="Proteomes" id="UP001057402">
    <property type="component" value="Chromosome 1"/>
</dbReference>
<organism evidence="1 2">
    <name type="scientific">Melastoma candidum</name>
    <dbReference type="NCBI Taxonomy" id="119954"/>
    <lineage>
        <taxon>Eukaryota</taxon>
        <taxon>Viridiplantae</taxon>
        <taxon>Streptophyta</taxon>
        <taxon>Embryophyta</taxon>
        <taxon>Tracheophyta</taxon>
        <taxon>Spermatophyta</taxon>
        <taxon>Magnoliopsida</taxon>
        <taxon>eudicotyledons</taxon>
        <taxon>Gunneridae</taxon>
        <taxon>Pentapetalae</taxon>
        <taxon>rosids</taxon>
        <taxon>malvids</taxon>
        <taxon>Myrtales</taxon>
        <taxon>Melastomataceae</taxon>
        <taxon>Melastomatoideae</taxon>
        <taxon>Melastomateae</taxon>
        <taxon>Melastoma</taxon>
    </lineage>
</organism>
<dbReference type="EMBL" id="CM042880">
    <property type="protein sequence ID" value="KAI4389082.1"/>
    <property type="molecule type" value="Genomic_DNA"/>
</dbReference>
<evidence type="ECO:0000313" key="1">
    <source>
        <dbReference type="EMBL" id="KAI4389082.1"/>
    </source>
</evidence>